<dbReference type="GO" id="GO:0005886">
    <property type="term" value="C:plasma membrane"/>
    <property type="evidence" value="ECO:0007669"/>
    <property type="project" value="UniProtKB-SubCell"/>
</dbReference>
<evidence type="ECO:0000313" key="7">
    <source>
        <dbReference type="EMBL" id="SNS56304.1"/>
    </source>
</evidence>
<proteinExistence type="predicted"/>
<dbReference type="OrthoDB" id="1495589at2"/>
<dbReference type="Proteomes" id="UP000198393">
    <property type="component" value="Unassembled WGS sequence"/>
</dbReference>
<feature type="transmembrane region" description="Helical" evidence="6">
    <location>
        <begin position="354"/>
        <end position="374"/>
    </location>
</feature>
<protein>
    <submittedName>
        <fullName evidence="7">Membrane protein involved in the export of O-antigen and teichoic acid</fullName>
    </submittedName>
</protein>
<keyword evidence="3 6" id="KW-0812">Transmembrane</keyword>
<dbReference type="PANTHER" id="PTHR30250">
    <property type="entry name" value="PST FAMILY PREDICTED COLANIC ACID TRANSPORTER"/>
    <property type="match status" value="1"/>
</dbReference>
<feature type="transmembrane region" description="Helical" evidence="6">
    <location>
        <begin position="172"/>
        <end position="192"/>
    </location>
</feature>
<feature type="transmembrane region" description="Helical" evidence="6">
    <location>
        <begin position="113"/>
        <end position="136"/>
    </location>
</feature>
<feature type="transmembrane region" description="Helical" evidence="6">
    <location>
        <begin position="7"/>
        <end position="25"/>
    </location>
</feature>
<dbReference type="InterPro" id="IPR050833">
    <property type="entry name" value="Poly_Biosynth_Transport"/>
</dbReference>
<evidence type="ECO:0000256" key="6">
    <source>
        <dbReference type="SAM" id="Phobius"/>
    </source>
</evidence>
<accession>A0A239FJQ4</accession>
<feature type="transmembrane region" description="Helical" evidence="6">
    <location>
        <begin position="290"/>
        <end position="314"/>
    </location>
</feature>
<keyword evidence="5 6" id="KW-0472">Membrane</keyword>
<evidence type="ECO:0000256" key="3">
    <source>
        <dbReference type="ARBA" id="ARBA00022692"/>
    </source>
</evidence>
<feature type="transmembrane region" description="Helical" evidence="6">
    <location>
        <begin position="380"/>
        <end position="403"/>
    </location>
</feature>
<dbReference type="EMBL" id="FZPD01000001">
    <property type="protein sequence ID" value="SNS56304.1"/>
    <property type="molecule type" value="Genomic_DNA"/>
</dbReference>
<name>A0A239FJQ4_EKHLU</name>
<dbReference type="Pfam" id="PF01943">
    <property type="entry name" value="Polysacc_synt"/>
    <property type="match status" value="1"/>
</dbReference>
<feature type="transmembrane region" description="Helical" evidence="6">
    <location>
        <begin position="326"/>
        <end position="347"/>
    </location>
</feature>
<evidence type="ECO:0000256" key="2">
    <source>
        <dbReference type="ARBA" id="ARBA00022475"/>
    </source>
</evidence>
<reference evidence="7 8" key="1">
    <citation type="submission" date="2017-06" db="EMBL/GenBank/DDBJ databases">
        <authorList>
            <person name="Kim H.J."/>
            <person name="Triplett B.A."/>
        </authorList>
    </citation>
    <scope>NUCLEOTIDE SEQUENCE [LARGE SCALE GENOMIC DNA]</scope>
    <source>
        <strain evidence="7 8">DSM 19307</strain>
    </source>
</reference>
<gene>
    <name evidence="7" type="ORF">SAMN05421640_0672</name>
</gene>
<feature type="transmembrane region" description="Helical" evidence="6">
    <location>
        <begin position="37"/>
        <end position="56"/>
    </location>
</feature>
<dbReference type="RefSeq" id="WP_089355424.1">
    <property type="nucleotide sequence ID" value="NZ_FZPD01000001.1"/>
</dbReference>
<dbReference type="PANTHER" id="PTHR30250:SF11">
    <property type="entry name" value="O-ANTIGEN TRANSPORTER-RELATED"/>
    <property type="match status" value="1"/>
</dbReference>
<keyword evidence="2" id="KW-1003">Cell membrane</keyword>
<sequence length="414" mass="46909">MSLLKNASYFTIGGILNKVIPFFILPAITHLLTPEEFGIFSMFEVAVVTLLPFILVQQNGAIGVNYYKLNFEQNGQYISSVLIIPFTMFLVSILLILLFSHSISSMLSIPEEWLVFIPTVSFFQSLFLINNTTLIFRKKPIQYLYLEIGRTILFYGGGLIALYFFSNSWKGLGGFMTLAYGVFGLIAFIQLIKFYKLKPRLNAQYLKDGLLYGGPLIIHVFSQSVIDLSDRYFITEMIGVEYAGIYTIAYRFGMINFFLFKFFQQAWNPYVFEILEGNKSKEKKGLVKKLIIIIVGIACLAAIVAIIAPFYVRFFLDSSYQLAISVIPWICSAYAFRSIYGVLSVFLFHKKKTVTLSILTFTNAIINLVLNYYLIGLYGFVGAAIATLITFILSSTILLLLLLKMYGSPLNKLK</sequence>
<keyword evidence="4 6" id="KW-1133">Transmembrane helix</keyword>
<evidence type="ECO:0000256" key="5">
    <source>
        <dbReference type="ARBA" id="ARBA00023136"/>
    </source>
</evidence>
<evidence type="ECO:0000256" key="4">
    <source>
        <dbReference type="ARBA" id="ARBA00022989"/>
    </source>
</evidence>
<feature type="transmembrane region" description="Helical" evidence="6">
    <location>
        <begin position="148"/>
        <end position="166"/>
    </location>
</feature>
<organism evidence="7 8">
    <name type="scientific">Ekhidna lutea</name>
    <dbReference type="NCBI Taxonomy" id="447679"/>
    <lineage>
        <taxon>Bacteria</taxon>
        <taxon>Pseudomonadati</taxon>
        <taxon>Bacteroidota</taxon>
        <taxon>Cytophagia</taxon>
        <taxon>Cytophagales</taxon>
        <taxon>Reichenbachiellaceae</taxon>
        <taxon>Ekhidna</taxon>
    </lineage>
</organism>
<evidence type="ECO:0000313" key="8">
    <source>
        <dbReference type="Proteomes" id="UP000198393"/>
    </source>
</evidence>
<feature type="transmembrane region" description="Helical" evidence="6">
    <location>
        <begin position="77"/>
        <end position="101"/>
    </location>
</feature>
<keyword evidence="8" id="KW-1185">Reference proteome</keyword>
<comment type="subcellular location">
    <subcellularLocation>
        <location evidence="1">Cell membrane</location>
        <topology evidence="1">Multi-pass membrane protein</topology>
    </subcellularLocation>
</comment>
<dbReference type="AlphaFoldDB" id="A0A239FJQ4"/>
<evidence type="ECO:0000256" key="1">
    <source>
        <dbReference type="ARBA" id="ARBA00004651"/>
    </source>
</evidence>
<dbReference type="InterPro" id="IPR002797">
    <property type="entry name" value="Polysacc_synth"/>
</dbReference>